<accession>A0A378UE03</accession>
<keyword evidence="2" id="KW-1185">Reference proteome</keyword>
<dbReference type="EMBL" id="UGQS01000001">
    <property type="protein sequence ID" value="STZ75555.1"/>
    <property type="molecule type" value="Genomic_DNA"/>
</dbReference>
<evidence type="ECO:0000313" key="2">
    <source>
        <dbReference type="Proteomes" id="UP000254651"/>
    </source>
</evidence>
<dbReference type="AlphaFoldDB" id="A0A378UE03"/>
<evidence type="ECO:0000313" key="1">
    <source>
        <dbReference type="EMBL" id="STZ75555.1"/>
    </source>
</evidence>
<organism evidence="1 2">
    <name type="scientific">Bergeriella denitrificans</name>
    <name type="common">Neisseria denitrificans</name>
    <dbReference type="NCBI Taxonomy" id="494"/>
    <lineage>
        <taxon>Bacteria</taxon>
        <taxon>Pseudomonadati</taxon>
        <taxon>Pseudomonadota</taxon>
        <taxon>Betaproteobacteria</taxon>
        <taxon>Neisseriales</taxon>
        <taxon>Neisseriaceae</taxon>
        <taxon>Bergeriella</taxon>
    </lineage>
</organism>
<sequence>MNIDYSLHKILESGKHTPSEIQGLLQEQGFKISLEKLTSHLNKMVGLGIASKHPDDTFTAQPH</sequence>
<dbReference type="Proteomes" id="UP000254651">
    <property type="component" value="Unassembled WGS sequence"/>
</dbReference>
<protein>
    <submittedName>
        <fullName evidence="1">Uncharacterized protein</fullName>
    </submittedName>
</protein>
<reference evidence="1 2" key="1">
    <citation type="submission" date="2018-06" db="EMBL/GenBank/DDBJ databases">
        <authorList>
            <consortium name="Pathogen Informatics"/>
            <person name="Doyle S."/>
        </authorList>
    </citation>
    <scope>NUCLEOTIDE SEQUENCE [LARGE SCALE GENOMIC DNA]</scope>
    <source>
        <strain evidence="1 2">NCTC10295</strain>
    </source>
</reference>
<dbReference type="RefSeq" id="WP_066075976.1">
    <property type="nucleotide sequence ID" value="NZ_CP181246.1"/>
</dbReference>
<gene>
    <name evidence="1" type="ORF">NCTC10295_00296</name>
</gene>
<proteinExistence type="predicted"/>
<name>A0A378UE03_BERDE</name>